<keyword evidence="3" id="KW-1185">Reference proteome</keyword>
<comment type="caution">
    <text evidence="2">The sequence shown here is derived from an EMBL/GenBank/DDBJ whole genome shotgun (WGS) entry which is preliminary data.</text>
</comment>
<dbReference type="EMBL" id="LXQA010222496">
    <property type="protein sequence ID" value="MCI35347.1"/>
    <property type="molecule type" value="Genomic_DNA"/>
</dbReference>
<reference evidence="2 3" key="1">
    <citation type="journal article" date="2018" name="Front. Plant Sci.">
        <title>Red Clover (Trifolium pratense) and Zigzag Clover (T. medium) - A Picture of Genomic Similarities and Differences.</title>
        <authorList>
            <person name="Dluhosova J."/>
            <person name="Istvanek J."/>
            <person name="Nedelnik J."/>
            <person name="Repkova J."/>
        </authorList>
    </citation>
    <scope>NUCLEOTIDE SEQUENCE [LARGE SCALE GENOMIC DNA]</scope>
    <source>
        <strain evidence="3">cv. 10/8</strain>
        <tissue evidence="2">Leaf</tissue>
    </source>
</reference>
<feature type="region of interest" description="Disordered" evidence="1">
    <location>
        <begin position="1"/>
        <end position="37"/>
    </location>
</feature>
<evidence type="ECO:0000313" key="3">
    <source>
        <dbReference type="Proteomes" id="UP000265520"/>
    </source>
</evidence>
<accession>A0A392RGK9</accession>
<dbReference type="AlphaFoldDB" id="A0A392RGK9"/>
<sequence>MKETSNVQNGDFYRGVEPQPMKMQEQDLQQREPPSNKAEEKAEIDIVIDMICALFATIKLKRIWRKHHLFLKFMVFLTNKRRKKDDIFFVTAQGPILA</sequence>
<organism evidence="2 3">
    <name type="scientific">Trifolium medium</name>
    <dbReference type="NCBI Taxonomy" id="97028"/>
    <lineage>
        <taxon>Eukaryota</taxon>
        <taxon>Viridiplantae</taxon>
        <taxon>Streptophyta</taxon>
        <taxon>Embryophyta</taxon>
        <taxon>Tracheophyta</taxon>
        <taxon>Spermatophyta</taxon>
        <taxon>Magnoliopsida</taxon>
        <taxon>eudicotyledons</taxon>
        <taxon>Gunneridae</taxon>
        <taxon>Pentapetalae</taxon>
        <taxon>rosids</taxon>
        <taxon>fabids</taxon>
        <taxon>Fabales</taxon>
        <taxon>Fabaceae</taxon>
        <taxon>Papilionoideae</taxon>
        <taxon>50 kb inversion clade</taxon>
        <taxon>NPAAA clade</taxon>
        <taxon>Hologalegina</taxon>
        <taxon>IRL clade</taxon>
        <taxon>Trifolieae</taxon>
        <taxon>Trifolium</taxon>
    </lineage>
</organism>
<protein>
    <submittedName>
        <fullName evidence="2">Uncharacterized protein</fullName>
    </submittedName>
</protein>
<name>A0A392RGK9_9FABA</name>
<evidence type="ECO:0000313" key="2">
    <source>
        <dbReference type="EMBL" id="MCI35347.1"/>
    </source>
</evidence>
<dbReference type="Proteomes" id="UP000265520">
    <property type="component" value="Unassembled WGS sequence"/>
</dbReference>
<evidence type="ECO:0000256" key="1">
    <source>
        <dbReference type="SAM" id="MobiDB-lite"/>
    </source>
</evidence>
<proteinExistence type="predicted"/>